<name>A0ACD4NWH7_9HYPH</name>
<gene>
    <name evidence="1" type="ORF">OXU80_13950</name>
</gene>
<keyword evidence="2" id="KW-1185">Reference proteome</keyword>
<protein>
    <submittedName>
        <fullName evidence="1">Adenylate/guanylate cyclase domain-containing protein</fullName>
    </submittedName>
</protein>
<evidence type="ECO:0000313" key="2">
    <source>
        <dbReference type="Proteomes" id="UP001163223"/>
    </source>
</evidence>
<dbReference type="Proteomes" id="UP001163223">
    <property type="component" value="Chromosome"/>
</dbReference>
<proteinExistence type="predicted"/>
<organism evidence="1 2">
    <name type="scientific">Antarcticirhabdus aurantiaca</name>
    <dbReference type="NCBI Taxonomy" id="2606717"/>
    <lineage>
        <taxon>Bacteria</taxon>
        <taxon>Pseudomonadati</taxon>
        <taxon>Pseudomonadota</taxon>
        <taxon>Alphaproteobacteria</taxon>
        <taxon>Hyphomicrobiales</taxon>
        <taxon>Aurantimonadaceae</taxon>
        <taxon>Antarcticirhabdus</taxon>
    </lineage>
</organism>
<dbReference type="EMBL" id="CP113520">
    <property type="protein sequence ID" value="WAJ31232.1"/>
    <property type="molecule type" value="Genomic_DNA"/>
</dbReference>
<accession>A0ACD4NWH7</accession>
<evidence type="ECO:0000313" key="1">
    <source>
        <dbReference type="EMBL" id="WAJ31232.1"/>
    </source>
</evidence>
<sequence length="421" mass="44509">MVAIDAASGDPVRIMSDVETRSELRTALWRFVTLAVFAAVVWLEPDGASHPVHLALLAAYAATSLAAVLLVVAGLYRPAMSWIYVSVDAALVVYLVAEHMFVPGVGFAEALATPSLAIAFVLLAHAGLRMRAGMVAAFAVLVALGTATAGAAALSVGPNAGSLAGEDARDVGVRALAFAAVAAFQTMLAVDIRRLVRTAVSSTSEKTNLSRFFSPDTAERIAASGFQMGLVRQRAAILFVDIRGFTGLAEEMEPEEIGKLLTDYRRRVVETVAEWEGSVDKFMGDGVMAVFAIEDEGGDLDRAFRCARDLVHRLETWSDMWASEGRPALTFGMGLHVGPVVGGVVAGGSQGEHTVLGDTVNLAARLQQMSKSLGARLVVSSAVVRGLPSFSGDGWRLRRNMAVPGRSEPVDVAFLPYSSFA</sequence>
<reference evidence="1" key="1">
    <citation type="submission" date="2022-11" db="EMBL/GenBank/DDBJ databases">
        <title>beta-Carotene-producing bacterium, Jeongeuplla avenae sp. nov., alleviates the salt stress of Arabidopsis seedlings.</title>
        <authorList>
            <person name="Jiang L."/>
            <person name="Lee J."/>
        </authorList>
    </citation>
    <scope>NUCLEOTIDE SEQUENCE</scope>
    <source>
        <strain evidence="1">DY_R2A_6</strain>
    </source>
</reference>